<evidence type="ECO:0008006" key="3">
    <source>
        <dbReference type="Google" id="ProtNLM"/>
    </source>
</evidence>
<reference evidence="1 2" key="1">
    <citation type="submission" date="2013-09" db="EMBL/GenBank/DDBJ databases">
        <title>The Genome Sequence of Enterococcus faecium 10/96A.</title>
        <authorList>
            <consortium name="The Broad Institute Genome Sequencing Platform"/>
            <consortium name="The Broad Institute Genome Sequencing Center for Infectious Disease"/>
            <person name="Earl A.M."/>
            <person name="Gilmore M.S."/>
            <person name="Lebreton F."/>
            <person name="Courvalin P."/>
            <person name="Walker B."/>
            <person name="Young S.K."/>
            <person name="Zeng Q."/>
            <person name="Gargeya S."/>
            <person name="Fitzgerald M."/>
            <person name="Haas B."/>
            <person name="Abouelleil A."/>
            <person name="Alvarado L."/>
            <person name="Arachchi H.M."/>
            <person name="Berlin A.M."/>
            <person name="Chapman S.B."/>
            <person name="Dewar J."/>
            <person name="Goldberg J."/>
            <person name="Griggs A."/>
            <person name="Gujja S."/>
            <person name="Hansen M."/>
            <person name="Howarth C."/>
            <person name="Imamovic A."/>
            <person name="Larimer J."/>
            <person name="McCowan C."/>
            <person name="Murphy C."/>
            <person name="Neiman D."/>
            <person name="Pearson M."/>
            <person name="Priest M."/>
            <person name="Roberts A."/>
            <person name="Saif S."/>
            <person name="Shea T."/>
            <person name="Sisk P."/>
            <person name="Sykes S."/>
            <person name="Wortman J."/>
            <person name="Nusbaum C."/>
            <person name="Birren B."/>
        </authorList>
    </citation>
    <scope>NUCLEOTIDE SEQUENCE [LARGE SCALE GENOMIC DNA]</scope>
    <source>
        <strain evidence="1 2">10/96A</strain>
    </source>
</reference>
<evidence type="ECO:0000313" key="2">
    <source>
        <dbReference type="Proteomes" id="UP000017126"/>
    </source>
</evidence>
<organism evidence="1 2">
    <name type="scientific">Enterococcus faecium 10/96A</name>
    <dbReference type="NCBI Taxonomy" id="1391465"/>
    <lineage>
        <taxon>Bacteria</taxon>
        <taxon>Bacillati</taxon>
        <taxon>Bacillota</taxon>
        <taxon>Bacilli</taxon>
        <taxon>Lactobacillales</taxon>
        <taxon>Enterococcaceae</taxon>
        <taxon>Enterococcus</taxon>
    </lineage>
</organism>
<evidence type="ECO:0000313" key="1">
    <source>
        <dbReference type="EMBL" id="ERT50376.1"/>
    </source>
</evidence>
<sequence length="210" mass="24744">MNKQEQKNKLWALKWIDKEIEENERHAHQKTGTEANTAYWKGYIASCKNIRYIVKELDEHPKHVMPKFFDDWAKRVIAKHDEFYAISLVVRAGWGYGVDFELSENGSSSENKELLYWLVDKCSDNYPNKKKAIEALLYGYEVEKEPLYEVIIGDLYLIKKFNDRNDFCFDTSCSLCTWEKSAYQLTEAEIKAIDERYWPFAVPVEEVVEG</sequence>
<proteinExistence type="predicted"/>
<comment type="caution">
    <text evidence="1">The sequence shown here is derived from an EMBL/GenBank/DDBJ whole genome shotgun (WGS) entry which is preliminary data.</text>
</comment>
<dbReference type="Proteomes" id="UP000017126">
    <property type="component" value="Unassembled WGS sequence"/>
</dbReference>
<accession>A0AAV3L2J1</accession>
<gene>
    <name evidence="1" type="ORF">O991_01680</name>
</gene>
<dbReference type="InterPro" id="IPR012865">
    <property type="entry name" value="DUF1642"/>
</dbReference>
<name>A0AAV3L2J1_ENTFC</name>
<dbReference type="RefSeq" id="WP_002341837.1">
    <property type="nucleotide sequence ID" value="NZ_KI518321.1"/>
</dbReference>
<dbReference type="AlphaFoldDB" id="A0AAV3L2J1"/>
<protein>
    <recommendedName>
        <fullName evidence="3">DUF1642 domain-containing protein</fullName>
    </recommendedName>
</protein>
<dbReference type="EMBL" id="AXOL01000038">
    <property type="protein sequence ID" value="ERT50376.1"/>
    <property type="molecule type" value="Genomic_DNA"/>
</dbReference>
<dbReference type="Pfam" id="PF07852">
    <property type="entry name" value="DUF1642"/>
    <property type="match status" value="1"/>
</dbReference>